<dbReference type="SUPFAM" id="SSF158745">
    <property type="entry name" value="LanC-like"/>
    <property type="match status" value="1"/>
</dbReference>
<protein>
    <submittedName>
        <fullName evidence="2">Lanthionine biosynthesis cyclase LanC</fullName>
    </submittedName>
</protein>
<sequence length="416" mass="46928">MHNFQISESPTQKTIEGILLDIERDVSKNLPESPGLLNGTSGVLLLYINLYHLSKNHSFLEKSLDMMELSVDKLNTFIKKSSDPYIDSLGHGITGIGWILEKLNKIEPVDTCLLNDFEEVIHNTVKNDKLRGSYDLFYGVLGKGVYFLERDPDGASEQGLKQVVDTLWYMYEKHGWQDKFNKKDCPSDTVYNLGLAHGIAGITSFLSKLSVRNIYSDRVDPLLQHSLDWLLRYRNDQLGICRYPSVIVNGDISSYGDLSWCYGDLGVAIAYLQAYKATHQEVLKEEAIKIASLASKRMLEQSTVRMTDDSRLIDPCFCHGSAGIAHLFKRIAQATHYHEFERCSHYWIEQTLTVGRSYSDDTIGGFLEADTDDSKKTVWKKNSGLLTGASGVALCLMSSLPNFNSNWDSLFFTDIN</sequence>
<dbReference type="OrthoDB" id="6313827at2"/>
<dbReference type="RefSeq" id="WP_009578311.1">
    <property type="nucleotide sequence ID" value="NZ_AMZN01000009.1"/>
</dbReference>
<accession>L8K103</accession>
<dbReference type="InterPro" id="IPR007822">
    <property type="entry name" value="LANC-like"/>
</dbReference>
<dbReference type="STRING" id="1237149.C900_05772"/>
<dbReference type="EMBL" id="AMZN01000009">
    <property type="protein sequence ID" value="ELR73137.1"/>
    <property type="molecule type" value="Genomic_DNA"/>
</dbReference>
<dbReference type="PANTHER" id="PTHR12736:SF7">
    <property type="entry name" value="LANC-LIKE PROTEIN 3"/>
    <property type="match status" value="1"/>
</dbReference>
<keyword evidence="1" id="KW-0479">Metal-binding</keyword>
<dbReference type="PATRIC" id="fig|1237149.3.peg.851"/>
<dbReference type="AlphaFoldDB" id="L8K103"/>
<dbReference type="eggNOG" id="COG4403">
    <property type="taxonomic scope" value="Bacteria"/>
</dbReference>
<dbReference type="GO" id="GO:0046872">
    <property type="term" value="F:metal ion binding"/>
    <property type="evidence" value="ECO:0007669"/>
    <property type="project" value="UniProtKB-KW"/>
</dbReference>
<reference evidence="2 3" key="1">
    <citation type="submission" date="2012-12" db="EMBL/GenBank/DDBJ databases">
        <title>Genome assembly of Fulvivirga imtechensis AK7.</title>
        <authorList>
            <person name="Nupur N."/>
            <person name="Khatri I."/>
            <person name="Kumar R."/>
            <person name="Subramanian S."/>
            <person name="Pinnaka A."/>
        </authorList>
    </citation>
    <scope>NUCLEOTIDE SEQUENCE [LARGE SCALE GENOMIC DNA]</scope>
    <source>
        <strain evidence="2 3">AK7</strain>
    </source>
</reference>
<evidence type="ECO:0000313" key="3">
    <source>
        <dbReference type="Proteomes" id="UP000011135"/>
    </source>
</evidence>
<dbReference type="Proteomes" id="UP000011135">
    <property type="component" value="Unassembled WGS sequence"/>
</dbReference>
<gene>
    <name evidence="2" type="ORF">C900_05772</name>
</gene>
<dbReference type="PRINTS" id="PR01950">
    <property type="entry name" value="LANCSUPER"/>
</dbReference>
<dbReference type="SMART" id="SM01260">
    <property type="entry name" value="LANC_like"/>
    <property type="match status" value="1"/>
</dbReference>
<dbReference type="PRINTS" id="PR01955">
    <property type="entry name" value="LANCFRANKIA"/>
</dbReference>
<organism evidence="2 3">
    <name type="scientific">Fulvivirga imtechensis AK7</name>
    <dbReference type="NCBI Taxonomy" id="1237149"/>
    <lineage>
        <taxon>Bacteria</taxon>
        <taxon>Pseudomonadati</taxon>
        <taxon>Bacteroidota</taxon>
        <taxon>Cytophagia</taxon>
        <taxon>Cytophagales</taxon>
        <taxon>Fulvivirgaceae</taxon>
        <taxon>Fulvivirga</taxon>
    </lineage>
</organism>
<feature type="binding site" evidence="1">
    <location>
        <position position="319"/>
    </location>
    <ligand>
        <name>Zn(2+)</name>
        <dbReference type="ChEBI" id="CHEBI:29105"/>
    </ligand>
</feature>
<evidence type="ECO:0000256" key="1">
    <source>
        <dbReference type="PIRSR" id="PIRSR607822-1"/>
    </source>
</evidence>
<feature type="binding site" evidence="1">
    <location>
        <position position="318"/>
    </location>
    <ligand>
        <name>Zn(2+)</name>
        <dbReference type="ChEBI" id="CHEBI:29105"/>
    </ligand>
</feature>
<dbReference type="Pfam" id="PF05147">
    <property type="entry name" value="LANC_like"/>
    <property type="match status" value="1"/>
</dbReference>
<feature type="binding site" evidence="1">
    <location>
        <position position="261"/>
    </location>
    <ligand>
        <name>Zn(2+)</name>
        <dbReference type="ChEBI" id="CHEBI:29105"/>
    </ligand>
</feature>
<dbReference type="Gene3D" id="1.50.10.20">
    <property type="match status" value="1"/>
</dbReference>
<dbReference type="InterPro" id="IPR033889">
    <property type="entry name" value="LanC"/>
</dbReference>
<dbReference type="PANTHER" id="PTHR12736">
    <property type="entry name" value="LANC-LIKE PROTEIN"/>
    <property type="match status" value="1"/>
</dbReference>
<keyword evidence="1" id="KW-0862">Zinc</keyword>
<dbReference type="GO" id="GO:0005886">
    <property type="term" value="C:plasma membrane"/>
    <property type="evidence" value="ECO:0007669"/>
    <property type="project" value="TreeGrafter"/>
</dbReference>
<name>L8K103_9BACT</name>
<dbReference type="GO" id="GO:0031179">
    <property type="term" value="P:peptide modification"/>
    <property type="evidence" value="ECO:0007669"/>
    <property type="project" value="InterPro"/>
</dbReference>
<dbReference type="CDD" id="cd04793">
    <property type="entry name" value="LanC"/>
    <property type="match status" value="1"/>
</dbReference>
<evidence type="ECO:0000313" key="2">
    <source>
        <dbReference type="EMBL" id="ELR73137.1"/>
    </source>
</evidence>
<comment type="caution">
    <text evidence="2">The sequence shown here is derived from an EMBL/GenBank/DDBJ whole genome shotgun (WGS) entry which is preliminary data.</text>
</comment>
<keyword evidence="3" id="KW-1185">Reference proteome</keyword>
<proteinExistence type="predicted"/>